<name>A0A9D5JSN2_9BACT</name>
<proteinExistence type="predicted"/>
<sequence>MGIHDTLTAQLQNVLQVLEACQVKYALAGGLAYSALVEPRATMDIDLLIMLQETSLREILRRLEPSVDSLIAHQAPMQFHRVKIWRVVLFKHNRELILDLLLAESPFHQNALERAVPLDFLGISVNVVTLEDLMLLKKSANRPQDMADVANIYATFGDELDQEYLEFWSNILNLE</sequence>
<dbReference type="InterPro" id="IPR043519">
    <property type="entry name" value="NT_sf"/>
</dbReference>
<organism evidence="2 3">
    <name type="scientific">candidate division KSB3 bacterium</name>
    <dbReference type="NCBI Taxonomy" id="2044937"/>
    <lineage>
        <taxon>Bacteria</taxon>
        <taxon>candidate division KSB3</taxon>
    </lineage>
</organism>
<dbReference type="EMBL" id="WJJP01000048">
    <property type="protein sequence ID" value="MBD3323272.1"/>
    <property type="molecule type" value="Genomic_DNA"/>
</dbReference>
<feature type="domain" description="DUF6036" evidence="1">
    <location>
        <begin position="22"/>
        <end position="165"/>
    </location>
</feature>
<gene>
    <name evidence="2" type="ORF">GF339_01735</name>
</gene>
<dbReference type="AlphaFoldDB" id="A0A9D5JSN2"/>
<dbReference type="Pfam" id="PF19502">
    <property type="entry name" value="DUF6036"/>
    <property type="match status" value="1"/>
</dbReference>
<reference evidence="2" key="1">
    <citation type="submission" date="2019-11" db="EMBL/GenBank/DDBJ databases">
        <title>Microbial mats filling the niche in hypersaline microbial mats.</title>
        <authorList>
            <person name="Wong H.L."/>
            <person name="Macleod F.I."/>
            <person name="White R.A. III"/>
            <person name="Burns B.P."/>
        </authorList>
    </citation>
    <scope>NUCLEOTIDE SEQUENCE</scope>
    <source>
        <strain evidence="2">Rbin_158</strain>
    </source>
</reference>
<evidence type="ECO:0000259" key="1">
    <source>
        <dbReference type="Pfam" id="PF19502"/>
    </source>
</evidence>
<dbReference type="Proteomes" id="UP000649604">
    <property type="component" value="Unassembled WGS sequence"/>
</dbReference>
<protein>
    <recommendedName>
        <fullName evidence="1">DUF6036 domain-containing protein</fullName>
    </recommendedName>
</protein>
<dbReference type="Gene3D" id="3.30.460.40">
    <property type="match status" value="1"/>
</dbReference>
<comment type="caution">
    <text evidence="2">The sequence shown here is derived from an EMBL/GenBank/DDBJ whole genome shotgun (WGS) entry which is preliminary data.</text>
</comment>
<dbReference type="SUPFAM" id="SSF81301">
    <property type="entry name" value="Nucleotidyltransferase"/>
    <property type="match status" value="1"/>
</dbReference>
<accession>A0A9D5JSN2</accession>
<evidence type="ECO:0000313" key="2">
    <source>
        <dbReference type="EMBL" id="MBD3323272.1"/>
    </source>
</evidence>
<evidence type="ECO:0000313" key="3">
    <source>
        <dbReference type="Proteomes" id="UP000649604"/>
    </source>
</evidence>
<dbReference type="InterPro" id="IPR045792">
    <property type="entry name" value="DUF6036"/>
</dbReference>